<protein>
    <submittedName>
        <fullName evidence="1">Uncharacterized protein</fullName>
    </submittedName>
</protein>
<accession>A0A5B7JCS9</accession>
<organism evidence="1 2">
    <name type="scientific">Portunus trituberculatus</name>
    <name type="common">Swimming crab</name>
    <name type="synonym">Neptunus trituberculatus</name>
    <dbReference type="NCBI Taxonomy" id="210409"/>
    <lineage>
        <taxon>Eukaryota</taxon>
        <taxon>Metazoa</taxon>
        <taxon>Ecdysozoa</taxon>
        <taxon>Arthropoda</taxon>
        <taxon>Crustacea</taxon>
        <taxon>Multicrustacea</taxon>
        <taxon>Malacostraca</taxon>
        <taxon>Eumalacostraca</taxon>
        <taxon>Eucarida</taxon>
        <taxon>Decapoda</taxon>
        <taxon>Pleocyemata</taxon>
        <taxon>Brachyura</taxon>
        <taxon>Eubrachyura</taxon>
        <taxon>Portunoidea</taxon>
        <taxon>Portunidae</taxon>
        <taxon>Portuninae</taxon>
        <taxon>Portunus</taxon>
    </lineage>
</organism>
<evidence type="ECO:0000313" key="2">
    <source>
        <dbReference type="Proteomes" id="UP000324222"/>
    </source>
</evidence>
<keyword evidence="2" id="KW-1185">Reference proteome</keyword>
<reference evidence="1 2" key="1">
    <citation type="submission" date="2019-05" db="EMBL/GenBank/DDBJ databases">
        <title>Another draft genome of Portunus trituberculatus and its Hox gene families provides insights of decapod evolution.</title>
        <authorList>
            <person name="Jeong J.-H."/>
            <person name="Song I."/>
            <person name="Kim S."/>
            <person name="Choi T."/>
            <person name="Kim D."/>
            <person name="Ryu S."/>
            <person name="Kim W."/>
        </authorList>
    </citation>
    <scope>NUCLEOTIDE SEQUENCE [LARGE SCALE GENOMIC DNA]</scope>
    <source>
        <tissue evidence="1">Muscle</tissue>
    </source>
</reference>
<comment type="caution">
    <text evidence="1">The sequence shown here is derived from an EMBL/GenBank/DDBJ whole genome shotgun (WGS) entry which is preliminary data.</text>
</comment>
<proteinExistence type="predicted"/>
<dbReference type="AlphaFoldDB" id="A0A5B7JCS9"/>
<dbReference type="EMBL" id="VSRR010096990">
    <property type="protein sequence ID" value="MPC94022.1"/>
    <property type="molecule type" value="Genomic_DNA"/>
</dbReference>
<gene>
    <name evidence="1" type="ORF">E2C01_089172</name>
</gene>
<evidence type="ECO:0000313" key="1">
    <source>
        <dbReference type="EMBL" id="MPC94022.1"/>
    </source>
</evidence>
<dbReference type="Proteomes" id="UP000324222">
    <property type="component" value="Unassembled WGS sequence"/>
</dbReference>
<sequence length="88" mass="9670">MLIFRSIPHLHTTATTTAITDPPATSTNCFTGAREGFGDASLLLTQAVTSLRLAGTEYITTPSQTYYHDTLQRPWCSAPAAFPRRVQR</sequence>
<name>A0A5B7JCS9_PORTR</name>